<feature type="compositionally biased region" description="Polar residues" evidence="1">
    <location>
        <begin position="239"/>
        <end position="256"/>
    </location>
</feature>
<accession>A0A3N4JZJ8</accession>
<proteinExistence type="predicted"/>
<feature type="compositionally biased region" description="Polar residues" evidence="1">
    <location>
        <begin position="1"/>
        <end position="21"/>
    </location>
</feature>
<feature type="compositionally biased region" description="Basic and acidic residues" evidence="1">
    <location>
        <begin position="139"/>
        <end position="166"/>
    </location>
</feature>
<organism evidence="2 3">
    <name type="scientific">Choiromyces venosus 120613-1</name>
    <dbReference type="NCBI Taxonomy" id="1336337"/>
    <lineage>
        <taxon>Eukaryota</taxon>
        <taxon>Fungi</taxon>
        <taxon>Dikarya</taxon>
        <taxon>Ascomycota</taxon>
        <taxon>Pezizomycotina</taxon>
        <taxon>Pezizomycetes</taxon>
        <taxon>Pezizales</taxon>
        <taxon>Tuberaceae</taxon>
        <taxon>Choiromyces</taxon>
    </lineage>
</organism>
<keyword evidence="3" id="KW-1185">Reference proteome</keyword>
<feature type="region of interest" description="Disordered" evidence="1">
    <location>
        <begin position="49"/>
        <end position="265"/>
    </location>
</feature>
<protein>
    <submittedName>
        <fullName evidence="2">Uncharacterized protein</fullName>
    </submittedName>
</protein>
<evidence type="ECO:0000313" key="2">
    <source>
        <dbReference type="EMBL" id="RPB01551.1"/>
    </source>
</evidence>
<name>A0A3N4JZJ8_9PEZI</name>
<feature type="region of interest" description="Disordered" evidence="1">
    <location>
        <begin position="1"/>
        <end position="23"/>
    </location>
</feature>
<feature type="compositionally biased region" description="Polar residues" evidence="1">
    <location>
        <begin position="79"/>
        <end position="91"/>
    </location>
</feature>
<gene>
    <name evidence="2" type="ORF">L873DRAFT_1675551</name>
</gene>
<reference evidence="2 3" key="1">
    <citation type="journal article" date="2018" name="Nat. Ecol. Evol.">
        <title>Pezizomycetes genomes reveal the molecular basis of ectomycorrhizal truffle lifestyle.</title>
        <authorList>
            <person name="Murat C."/>
            <person name="Payen T."/>
            <person name="Noel B."/>
            <person name="Kuo A."/>
            <person name="Morin E."/>
            <person name="Chen J."/>
            <person name="Kohler A."/>
            <person name="Krizsan K."/>
            <person name="Balestrini R."/>
            <person name="Da Silva C."/>
            <person name="Montanini B."/>
            <person name="Hainaut M."/>
            <person name="Levati E."/>
            <person name="Barry K.W."/>
            <person name="Belfiori B."/>
            <person name="Cichocki N."/>
            <person name="Clum A."/>
            <person name="Dockter R.B."/>
            <person name="Fauchery L."/>
            <person name="Guy J."/>
            <person name="Iotti M."/>
            <person name="Le Tacon F."/>
            <person name="Lindquist E.A."/>
            <person name="Lipzen A."/>
            <person name="Malagnac F."/>
            <person name="Mello A."/>
            <person name="Molinier V."/>
            <person name="Miyauchi S."/>
            <person name="Poulain J."/>
            <person name="Riccioni C."/>
            <person name="Rubini A."/>
            <person name="Sitrit Y."/>
            <person name="Splivallo R."/>
            <person name="Traeger S."/>
            <person name="Wang M."/>
            <person name="Zifcakova L."/>
            <person name="Wipf D."/>
            <person name="Zambonelli A."/>
            <person name="Paolocci F."/>
            <person name="Nowrousian M."/>
            <person name="Ottonello S."/>
            <person name="Baldrian P."/>
            <person name="Spatafora J.W."/>
            <person name="Henrissat B."/>
            <person name="Nagy L.G."/>
            <person name="Aury J.M."/>
            <person name="Wincker P."/>
            <person name="Grigoriev I.V."/>
            <person name="Bonfante P."/>
            <person name="Martin F.M."/>
        </authorList>
    </citation>
    <scope>NUCLEOTIDE SEQUENCE [LARGE SCALE GENOMIC DNA]</scope>
    <source>
        <strain evidence="2 3">120613-1</strain>
    </source>
</reference>
<evidence type="ECO:0000313" key="3">
    <source>
        <dbReference type="Proteomes" id="UP000276215"/>
    </source>
</evidence>
<evidence type="ECO:0000256" key="1">
    <source>
        <dbReference type="SAM" id="MobiDB-lite"/>
    </source>
</evidence>
<dbReference type="Proteomes" id="UP000276215">
    <property type="component" value="Unassembled WGS sequence"/>
</dbReference>
<dbReference type="OrthoDB" id="4590707at2759"/>
<sequence>MTQNSAQGGSYASTGHSNYGKKSSDTAWLVGSIAVTVPSALYLLYSSPAKKPAHHGSNHHASSSTPEEEGASSDEETAKSQMDSASESVSEATEDARDQAKEKSGEMGEKAGELYGRAKDKVETSIMGVTDKAASVKGKAGETLEHMTEEFKNRAHGDDKDSKEGAGKPNQGGGKKGPDDSQGREGADIPKEPVSERKKVEQAGGDSKASETLSDLKKKQNPSKKPSQIDPPAAGMKGQASTSEMSGKQEGLSSGDTWHAVRIYS</sequence>
<dbReference type="AlphaFoldDB" id="A0A3N4JZJ8"/>
<feature type="compositionally biased region" description="Basic and acidic residues" evidence="1">
    <location>
        <begin position="94"/>
        <end position="123"/>
    </location>
</feature>
<dbReference type="Gene3D" id="6.10.140.1430">
    <property type="match status" value="1"/>
</dbReference>
<feature type="compositionally biased region" description="Acidic residues" evidence="1">
    <location>
        <begin position="66"/>
        <end position="75"/>
    </location>
</feature>
<dbReference type="EMBL" id="ML120372">
    <property type="protein sequence ID" value="RPB01551.1"/>
    <property type="molecule type" value="Genomic_DNA"/>
</dbReference>
<feature type="compositionally biased region" description="Basic and acidic residues" evidence="1">
    <location>
        <begin position="176"/>
        <end position="201"/>
    </location>
</feature>
<dbReference type="STRING" id="1336337.A0A3N4JZJ8"/>